<accession>A0A150G157</accession>
<sequence>MTAPRWVVANFNQSPAATGARVSEVLVYILNLDPAIANPITSISLLMQSQGVSSTVAVLVYTSGSQALSCPALNRFKVNATLVSATSLSLAAFQASTVAGVRVDMTAAAAAKQQLPHIAGIGLQLV</sequence>
<proteinExistence type="predicted"/>
<protein>
    <submittedName>
        <fullName evidence="1">Uncharacterized protein</fullName>
    </submittedName>
</protein>
<keyword evidence="2" id="KW-1185">Reference proteome</keyword>
<reference evidence="2" key="1">
    <citation type="journal article" date="2016" name="Nat. Commun.">
        <title>The Gonium pectorale genome demonstrates co-option of cell cycle regulation during the evolution of multicellularity.</title>
        <authorList>
            <person name="Hanschen E.R."/>
            <person name="Marriage T.N."/>
            <person name="Ferris P.J."/>
            <person name="Hamaji T."/>
            <person name="Toyoda A."/>
            <person name="Fujiyama A."/>
            <person name="Neme R."/>
            <person name="Noguchi H."/>
            <person name="Minakuchi Y."/>
            <person name="Suzuki M."/>
            <person name="Kawai-Toyooka H."/>
            <person name="Smith D.R."/>
            <person name="Sparks H."/>
            <person name="Anderson J."/>
            <person name="Bakaric R."/>
            <person name="Luria V."/>
            <person name="Karger A."/>
            <person name="Kirschner M.W."/>
            <person name="Durand P.M."/>
            <person name="Michod R.E."/>
            <person name="Nozaki H."/>
            <person name="Olson B.J."/>
        </authorList>
    </citation>
    <scope>NUCLEOTIDE SEQUENCE [LARGE SCALE GENOMIC DNA]</scope>
    <source>
        <strain evidence="2">NIES-2863</strain>
    </source>
</reference>
<organism evidence="1 2">
    <name type="scientific">Gonium pectorale</name>
    <name type="common">Green alga</name>
    <dbReference type="NCBI Taxonomy" id="33097"/>
    <lineage>
        <taxon>Eukaryota</taxon>
        <taxon>Viridiplantae</taxon>
        <taxon>Chlorophyta</taxon>
        <taxon>core chlorophytes</taxon>
        <taxon>Chlorophyceae</taxon>
        <taxon>CS clade</taxon>
        <taxon>Chlamydomonadales</taxon>
        <taxon>Volvocaceae</taxon>
        <taxon>Gonium</taxon>
    </lineage>
</organism>
<dbReference type="Proteomes" id="UP000075714">
    <property type="component" value="Unassembled WGS sequence"/>
</dbReference>
<name>A0A150G157_GONPE</name>
<dbReference type="EMBL" id="LSYV01000100">
    <property type="protein sequence ID" value="KXZ43185.1"/>
    <property type="molecule type" value="Genomic_DNA"/>
</dbReference>
<dbReference type="AlphaFoldDB" id="A0A150G157"/>
<comment type="caution">
    <text evidence="1">The sequence shown here is derived from an EMBL/GenBank/DDBJ whole genome shotgun (WGS) entry which is preliminary data.</text>
</comment>
<evidence type="ECO:0000313" key="1">
    <source>
        <dbReference type="EMBL" id="KXZ43185.1"/>
    </source>
</evidence>
<evidence type="ECO:0000313" key="2">
    <source>
        <dbReference type="Proteomes" id="UP000075714"/>
    </source>
</evidence>
<gene>
    <name evidence="1" type="ORF">GPECTOR_99g820</name>
</gene>